<sequence>MMSGYAISVSGVADVCLLVKTSMETLFKAWPDV</sequence>
<accession>A0A979G7K6</accession>
<evidence type="ECO:0000313" key="1">
    <source>
        <dbReference type="EMBL" id="ACU62172.1"/>
    </source>
</evidence>
<evidence type="ECO:0000313" key="2">
    <source>
        <dbReference type="Proteomes" id="UP000002215"/>
    </source>
</evidence>
<reference evidence="1 2" key="2">
    <citation type="journal article" date="2010" name="Stand. Genomic Sci.">
        <title>Complete genome sequence of Chitinophaga pinensis type strain (UQM 2034).</title>
        <authorList>
            <person name="Glavina Del Rio T."/>
            <person name="Abt B."/>
            <person name="Spring S."/>
            <person name="Lapidus A."/>
            <person name="Nolan M."/>
            <person name="Tice H."/>
            <person name="Copeland A."/>
            <person name="Cheng J.F."/>
            <person name="Chen F."/>
            <person name="Bruce D."/>
            <person name="Goodwin L."/>
            <person name="Pitluck S."/>
            <person name="Ivanova N."/>
            <person name="Mavromatis K."/>
            <person name="Mikhailova N."/>
            <person name="Pati A."/>
            <person name="Chen A."/>
            <person name="Palaniappan K."/>
            <person name="Land M."/>
            <person name="Hauser L."/>
            <person name="Chang Y.J."/>
            <person name="Jeffries C.D."/>
            <person name="Chain P."/>
            <person name="Saunders E."/>
            <person name="Detter J.C."/>
            <person name="Brettin T."/>
            <person name="Rohde M."/>
            <person name="Goker M."/>
            <person name="Bristow J."/>
            <person name="Eisen J.A."/>
            <person name="Markowitz V."/>
            <person name="Hugenholtz P."/>
            <person name="Kyrpides N.C."/>
            <person name="Klenk H.P."/>
            <person name="Lucas S."/>
        </authorList>
    </citation>
    <scope>NUCLEOTIDE SEQUENCE [LARGE SCALE GENOMIC DNA]</scope>
    <source>
        <strain evidence="2">ATCC 43595 / DSM 2588 / LMG 13176 / NBRC 15968 / NCIMB 11800 / UQM 2034</strain>
    </source>
</reference>
<gene>
    <name evidence="1" type="ordered locus">Cpin_4736</name>
</gene>
<reference evidence="2" key="1">
    <citation type="submission" date="2009-08" db="EMBL/GenBank/DDBJ databases">
        <title>The complete genome of Chitinophaga pinensis DSM 2588.</title>
        <authorList>
            <consortium name="US DOE Joint Genome Institute (JGI-PGF)"/>
            <person name="Lucas S."/>
            <person name="Copeland A."/>
            <person name="Lapidus A."/>
            <person name="Glavina del Rio T."/>
            <person name="Dalin E."/>
            <person name="Tice H."/>
            <person name="Bruce D."/>
            <person name="Goodwin L."/>
            <person name="Pitluck S."/>
            <person name="Kyrpides N."/>
            <person name="Mavromatis K."/>
            <person name="Ivanova N."/>
            <person name="Mikhailova N."/>
            <person name="Sims D."/>
            <person name="Meinche L."/>
            <person name="Brettin T."/>
            <person name="Detter J.C."/>
            <person name="Han C."/>
            <person name="Larimer F."/>
            <person name="Land M."/>
            <person name="Hauser L."/>
            <person name="Markowitz V."/>
            <person name="Cheng J.-F."/>
            <person name="Hugenholtz P."/>
            <person name="Woyke T."/>
            <person name="Wu D."/>
            <person name="Spring S."/>
            <person name="Klenk H.-P."/>
            <person name="Eisen J.A."/>
        </authorList>
    </citation>
    <scope>NUCLEOTIDE SEQUENCE [LARGE SCALE GENOMIC DNA]</scope>
    <source>
        <strain evidence="2">ATCC 43595 / DSM 2588 / LMG 13176 / NBRC 15968 / NCIMB 11800 / UQM 2034</strain>
    </source>
</reference>
<dbReference type="AlphaFoldDB" id="A0A979G7K6"/>
<protein>
    <submittedName>
        <fullName evidence="1">Uncharacterized protein</fullName>
    </submittedName>
</protein>
<name>A0A979G7K6_CHIPD</name>
<organism evidence="1 2">
    <name type="scientific">Chitinophaga pinensis (strain ATCC 43595 / DSM 2588 / LMG 13176 / NBRC 15968 / NCIMB 11800 / UQM 2034)</name>
    <dbReference type="NCBI Taxonomy" id="485918"/>
    <lineage>
        <taxon>Bacteria</taxon>
        <taxon>Pseudomonadati</taxon>
        <taxon>Bacteroidota</taxon>
        <taxon>Chitinophagia</taxon>
        <taxon>Chitinophagales</taxon>
        <taxon>Chitinophagaceae</taxon>
        <taxon>Chitinophaga</taxon>
    </lineage>
</organism>
<dbReference type="KEGG" id="cpi:Cpin_4736"/>
<dbReference type="EMBL" id="CP001699">
    <property type="protein sequence ID" value="ACU62172.1"/>
    <property type="molecule type" value="Genomic_DNA"/>
</dbReference>
<proteinExistence type="predicted"/>
<dbReference type="Proteomes" id="UP000002215">
    <property type="component" value="Chromosome"/>
</dbReference>